<organism evidence="2 3">
    <name type="scientific">Veronia pacifica</name>
    <dbReference type="NCBI Taxonomy" id="1080227"/>
    <lineage>
        <taxon>Bacteria</taxon>
        <taxon>Pseudomonadati</taxon>
        <taxon>Pseudomonadota</taxon>
        <taxon>Gammaproteobacteria</taxon>
        <taxon>Vibrionales</taxon>
        <taxon>Vibrionaceae</taxon>
        <taxon>Veronia</taxon>
    </lineage>
</organism>
<dbReference type="RefSeq" id="WP_068900181.1">
    <property type="nucleotide sequence ID" value="NZ_JBHUIF010000015.1"/>
</dbReference>
<evidence type="ECO:0000259" key="1">
    <source>
        <dbReference type="PROSITE" id="PS51186"/>
    </source>
</evidence>
<dbReference type="Pfam" id="PF13302">
    <property type="entry name" value="Acetyltransf_3"/>
    <property type="match status" value="1"/>
</dbReference>
<gene>
    <name evidence="2" type="ORF">A8L45_05845</name>
</gene>
<name>A0A1C3EMN3_9GAMM</name>
<dbReference type="PANTHER" id="PTHR39173">
    <property type="entry name" value="ACETYLTRANSFERASE"/>
    <property type="match status" value="1"/>
</dbReference>
<dbReference type="InterPro" id="IPR000182">
    <property type="entry name" value="GNAT_dom"/>
</dbReference>
<sequence>MKLVTPRVEYQESYIEMVREFFEREEVFVPFVLAEDYEDFSSLLDRLSAYSRGEEVPGFVAHSSYWLIDENEQVVGCSNLRHELNDGLLVLGGHIGYGIKPSERQKGYAKRILELTLPKAKSIGIDRALVTVNKANLGSVKAIKHNKGVLEAEKEVSGQNGIVQYYWLNTCT</sequence>
<feature type="domain" description="N-acetyltransferase" evidence="1">
    <location>
        <begin position="16"/>
        <end position="172"/>
    </location>
</feature>
<evidence type="ECO:0000313" key="2">
    <source>
        <dbReference type="EMBL" id="ODA34492.1"/>
    </source>
</evidence>
<dbReference type="SUPFAM" id="SSF55729">
    <property type="entry name" value="Acyl-CoA N-acyltransferases (Nat)"/>
    <property type="match status" value="1"/>
</dbReference>
<dbReference type="OrthoDB" id="9797989at2"/>
<proteinExistence type="predicted"/>
<dbReference type="Proteomes" id="UP000094936">
    <property type="component" value="Unassembled WGS sequence"/>
</dbReference>
<comment type="caution">
    <text evidence="2">The sequence shown here is derived from an EMBL/GenBank/DDBJ whole genome shotgun (WGS) entry which is preliminary data.</text>
</comment>
<evidence type="ECO:0000313" key="3">
    <source>
        <dbReference type="Proteomes" id="UP000094936"/>
    </source>
</evidence>
<dbReference type="PANTHER" id="PTHR39173:SF1">
    <property type="entry name" value="ACETYLTRANSFERASE"/>
    <property type="match status" value="1"/>
</dbReference>
<dbReference type="AlphaFoldDB" id="A0A1C3EMN3"/>
<protein>
    <recommendedName>
        <fullName evidence="1">N-acetyltransferase domain-containing protein</fullName>
    </recommendedName>
</protein>
<accession>A0A1C3EMN3</accession>
<dbReference type="Gene3D" id="3.40.630.30">
    <property type="match status" value="1"/>
</dbReference>
<dbReference type="EMBL" id="LYBM01000007">
    <property type="protein sequence ID" value="ODA34492.1"/>
    <property type="molecule type" value="Genomic_DNA"/>
</dbReference>
<keyword evidence="3" id="KW-1185">Reference proteome</keyword>
<reference evidence="2 3" key="1">
    <citation type="submission" date="2016-05" db="EMBL/GenBank/DDBJ databases">
        <title>Genomic Taxonomy of the Vibrionaceae.</title>
        <authorList>
            <person name="Gomez-Gil B."/>
            <person name="Enciso-Ibarra J."/>
        </authorList>
    </citation>
    <scope>NUCLEOTIDE SEQUENCE [LARGE SCALE GENOMIC DNA]</scope>
    <source>
        <strain evidence="2 3">CAIM 1920</strain>
    </source>
</reference>
<dbReference type="STRING" id="1080227.A8L45_05845"/>
<dbReference type="GO" id="GO:0016747">
    <property type="term" value="F:acyltransferase activity, transferring groups other than amino-acyl groups"/>
    <property type="evidence" value="ECO:0007669"/>
    <property type="project" value="InterPro"/>
</dbReference>
<dbReference type="InterPro" id="IPR016181">
    <property type="entry name" value="Acyl_CoA_acyltransferase"/>
</dbReference>
<dbReference type="PROSITE" id="PS51186">
    <property type="entry name" value="GNAT"/>
    <property type="match status" value="1"/>
</dbReference>